<dbReference type="AlphaFoldDB" id="A0A6L6X2N2"/>
<keyword evidence="3" id="KW-1185">Reference proteome</keyword>
<feature type="region of interest" description="Disordered" evidence="1">
    <location>
        <begin position="1"/>
        <end position="27"/>
    </location>
</feature>
<accession>A0A6L6X2N2</accession>
<dbReference type="EMBL" id="WPNZ01000014">
    <property type="protein sequence ID" value="MVO87900.1"/>
    <property type="molecule type" value="Genomic_DNA"/>
</dbReference>
<evidence type="ECO:0000313" key="2">
    <source>
        <dbReference type="EMBL" id="MVO87900.1"/>
    </source>
</evidence>
<name>A0A6L6X2N2_9ACTN</name>
<dbReference type="Proteomes" id="UP000483802">
    <property type="component" value="Unassembled WGS sequence"/>
</dbReference>
<evidence type="ECO:0000313" key="3">
    <source>
        <dbReference type="Proteomes" id="UP000483802"/>
    </source>
</evidence>
<protein>
    <submittedName>
        <fullName evidence="2">Uncharacterized protein</fullName>
    </submittedName>
</protein>
<comment type="caution">
    <text evidence="2">The sequence shown here is derived from an EMBL/GenBank/DDBJ whole genome shotgun (WGS) entry which is preliminary data.</text>
</comment>
<organism evidence="2 3">
    <name type="scientific">Streptomyces typhae</name>
    <dbReference type="NCBI Taxonomy" id="2681492"/>
    <lineage>
        <taxon>Bacteria</taxon>
        <taxon>Bacillati</taxon>
        <taxon>Actinomycetota</taxon>
        <taxon>Actinomycetes</taxon>
        <taxon>Kitasatosporales</taxon>
        <taxon>Streptomycetaceae</taxon>
        <taxon>Streptomyces</taxon>
    </lineage>
</organism>
<proteinExistence type="predicted"/>
<evidence type="ECO:0000256" key="1">
    <source>
        <dbReference type="SAM" id="MobiDB-lite"/>
    </source>
</evidence>
<gene>
    <name evidence="2" type="ORF">GPA10_24865</name>
</gene>
<reference evidence="2 3" key="1">
    <citation type="submission" date="2019-11" db="EMBL/GenBank/DDBJ databases">
        <title>Streptomyces typhae sp. nov., a novel endophytic actinomycete isolated from the root of cattail pollen (Typha angustifolia L.).</title>
        <authorList>
            <person name="Peng C."/>
        </authorList>
    </citation>
    <scope>NUCLEOTIDE SEQUENCE [LARGE SCALE GENOMIC DNA]</scope>
    <source>
        <strain evidence="3">p1417</strain>
    </source>
</reference>
<dbReference type="RefSeq" id="WP_157167453.1">
    <property type="nucleotide sequence ID" value="NZ_WPNZ01000014.1"/>
</dbReference>
<sequence>MADATDTRPLAAPRARDTPGPTAAPQQIDGLLVVDFDNRRARYDCYRTGCPQRREGPVHDGGIPEFVRTIKTEHLARYHGEQR</sequence>